<dbReference type="InterPro" id="IPR019240">
    <property type="entry name" value="DUF2196"/>
</dbReference>
<evidence type="ECO:0008006" key="4">
    <source>
        <dbReference type="Google" id="ProtNLM"/>
    </source>
</evidence>
<dbReference type="Pfam" id="PF09962">
    <property type="entry name" value="DUF2196"/>
    <property type="match status" value="1"/>
</dbReference>
<sequence>MQPNRRGRGNRQLRGGSDYQNSSRTNPTPRVFNTATQSRSQQPHHHPDHPAYSSVPPHSAIRSGSGVSIVLKEDQPTGLQVKGIVADLLTRGDHPRGVKVRLRDGRVGRVQGLVGNEEGEKGEASAGMGLGRNGESPGMSRGGGRMVGGRVERDIREEDDYLYDESRVQASSDGLFAALEEADKRHQVQKRGVGSGMGDEEVVKCPVCGDFEGDERAVAFHVEEHFAG</sequence>
<dbReference type="EMBL" id="MU006229">
    <property type="protein sequence ID" value="KAF2824823.1"/>
    <property type="molecule type" value="Genomic_DNA"/>
</dbReference>
<keyword evidence="3" id="KW-1185">Reference proteome</keyword>
<dbReference type="NCBIfam" id="TIGR03833">
    <property type="entry name" value="YwbE family protein"/>
    <property type="match status" value="1"/>
</dbReference>
<evidence type="ECO:0000313" key="2">
    <source>
        <dbReference type="EMBL" id="KAF2824823.1"/>
    </source>
</evidence>
<dbReference type="OrthoDB" id="20105at2759"/>
<evidence type="ECO:0000313" key="3">
    <source>
        <dbReference type="Proteomes" id="UP000799424"/>
    </source>
</evidence>
<feature type="region of interest" description="Disordered" evidence="1">
    <location>
        <begin position="119"/>
        <end position="147"/>
    </location>
</feature>
<evidence type="ECO:0000256" key="1">
    <source>
        <dbReference type="SAM" id="MobiDB-lite"/>
    </source>
</evidence>
<proteinExistence type="predicted"/>
<feature type="region of interest" description="Disordered" evidence="1">
    <location>
        <begin position="1"/>
        <end position="63"/>
    </location>
</feature>
<dbReference type="AlphaFoldDB" id="A0A6A6ZVE9"/>
<reference evidence="2" key="1">
    <citation type="journal article" date="2020" name="Stud. Mycol.">
        <title>101 Dothideomycetes genomes: a test case for predicting lifestyles and emergence of pathogens.</title>
        <authorList>
            <person name="Haridas S."/>
            <person name="Albert R."/>
            <person name="Binder M."/>
            <person name="Bloem J."/>
            <person name="Labutti K."/>
            <person name="Salamov A."/>
            <person name="Andreopoulos B."/>
            <person name="Baker S."/>
            <person name="Barry K."/>
            <person name="Bills G."/>
            <person name="Bluhm B."/>
            <person name="Cannon C."/>
            <person name="Castanera R."/>
            <person name="Culley D."/>
            <person name="Daum C."/>
            <person name="Ezra D."/>
            <person name="Gonzalez J."/>
            <person name="Henrissat B."/>
            <person name="Kuo A."/>
            <person name="Liang C."/>
            <person name="Lipzen A."/>
            <person name="Lutzoni F."/>
            <person name="Magnuson J."/>
            <person name="Mondo S."/>
            <person name="Nolan M."/>
            <person name="Ohm R."/>
            <person name="Pangilinan J."/>
            <person name="Park H.-J."/>
            <person name="Ramirez L."/>
            <person name="Alfaro M."/>
            <person name="Sun H."/>
            <person name="Tritt A."/>
            <person name="Yoshinaga Y."/>
            <person name="Zwiers L.-H."/>
            <person name="Turgeon B."/>
            <person name="Goodwin S."/>
            <person name="Spatafora J."/>
            <person name="Crous P."/>
            <person name="Grigoriev I."/>
        </authorList>
    </citation>
    <scope>NUCLEOTIDE SEQUENCE</scope>
    <source>
        <strain evidence="2">CBS 113818</strain>
    </source>
</reference>
<dbReference type="PANTHER" id="PTHR40069">
    <property type="entry name" value="YWBE PROTEIN"/>
    <property type="match status" value="1"/>
</dbReference>
<protein>
    <recommendedName>
        <fullName evidence="4">UBZ4-type domain-containing protein</fullName>
    </recommendedName>
</protein>
<dbReference type="Proteomes" id="UP000799424">
    <property type="component" value="Unassembled WGS sequence"/>
</dbReference>
<feature type="compositionally biased region" description="Basic residues" evidence="1">
    <location>
        <begin position="1"/>
        <end position="11"/>
    </location>
</feature>
<feature type="compositionally biased region" description="Polar residues" evidence="1">
    <location>
        <begin position="18"/>
        <end position="41"/>
    </location>
</feature>
<dbReference type="PANTHER" id="PTHR40069:SF1">
    <property type="entry name" value="YWBE PROTEIN"/>
    <property type="match status" value="1"/>
</dbReference>
<organism evidence="2 3">
    <name type="scientific">Ophiobolus disseminans</name>
    <dbReference type="NCBI Taxonomy" id="1469910"/>
    <lineage>
        <taxon>Eukaryota</taxon>
        <taxon>Fungi</taxon>
        <taxon>Dikarya</taxon>
        <taxon>Ascomycota</taxon>
        <taxon>Pezizomycotina</taxon>
        <taxon>Dothideomycetes</taxon>
        <taxon>Pleosporomycetidae</taxon>
        <taxon>Pleosporales</taxon>
        <taxon>Pleosporineae</taxon>
        <taxon>Phaeosphaeriaceae</taxon>
        <taxon>Ophiobolus</taxon>
    </lineage>
</organism>
<gene>
    <name evidence="2" type="ORF">CC86DRAFT_371335</name>
</gene>
<name>A0A6A6ZVE9_9PLEO</name>
<accession>A0A6A6ZVE9</accession>